<dbReference type="EMBL" id="JAANNP010000001">
    <property type="protein sequence ID" value="NHC13070.1"/>
    <property type="molecule type" value="Genomic_DNA"/>
</dbReference>
<name>A0ABX0GTS9_9ACTN</name>
<evidence type="ECO:0000256" key="1">
    <source>
        <dbReference type="SAM" id="Phobius"/>
    </source>
</evidence>
<organism evidence="2 3">
    <name type="scientific">Motilibacter deserti</name>
    <dbReference type="NCBI Taxonomy" id="2714956"/>
    <lineage>
        <taxon>Bacteria</taxon>
        <taxon>Bacillati</taxon>
        <taxon>Actinomycetota</taxon>
        <taxon>Actinomycetes</taxon>
        <taxon>Motilibacterales</taxon>
        <taxon>Motilibacteraceae</taxon>
        <taxon>Motilibacter</taxon>
    </lineage>
</organism>
<dbReference type="Proteomes" id="UP000800981">
    <property type="component" value="Unassembled WGS sequence"/>
</dbReference>
<proteinExistence type="predicted"/>
<feature type="transmembrane region" description="Helical" evidence="1">
    <location>
        <begin position="48"/>
        <end position="68"/>
    </location>
</feature>
<reference evidence="2 3" key="1">
    <citation type="submission" date="2020-03" db="EMBL/GenBank/DDBJ databases">
        <title>Two novel Motilibacter sp.</title>
        <authorList>
            <person name="Liu S."/>
        </authorList>
    </citation>
    <scope>NUCLEOTIDE SEQUENCE [LARGE SCALE GENOMIC DNA]</scope>
    <source>
        <strain evidence="2 3">E257</strain>
    </source>
</reference>
<dbReference type="RefSeq" id="WP_166278494.1">
    <property type="nucleotide sequence ID" value="NZ_JAANNP010000001.1"/>
</dbReference>
<keyword evidence="1" id="KW-1133">Transmembrane helix</keyword>
<evidence type="ECO:0000313" key="3">
    <source>
        <dbReference type="Proteomes" id="UP000800981"/>
    </source>
</evidence>
<comment type="caution">
    <text evidence="2">The sequence shown here is derived from an EMBL/GenBank/DDBJ whole genome shotgun (WGS) entry which is preliminary data.</text>
</comment>
<evidence type="ECO:0000313" key="2">
    <source>
        <dbReference type="EMBL" id="NHC13070.1"/>
    </source>
</evidence>
<sequence>MSRTDDDARMLELLERAVSDVTPRSVHPTDDVLARAARSPLARLSGRLRALLGAVVAFAAIGGGAYAFSTAGDPDEPAPSPPVTLDATLPAGWTYDDSGITVRCGTVLAPRTVYRGATVEDVTQCGQDELPGVTGPVLVVGTVSADAREALAVLGTPALVNGRAARVLTIGDSPVDVAVYALAGDASAGYLVAAPAGADVEPVGPSLQDGADLTVAAEALALTGQVRASGGAEPELVLPAQVSSVYLAPGVTGEGDDAPAYVRDPAAVERVLAALRPPDAFREGCPTPETGRSLWLQDASSGRWSRVVVTTAQGLCRTAWSELGGRGPVGDPLRVVRELDEGVAVPAVGPAAETVAAAGLSAVVPAGWDVARGPEFDPCTALRPTVVLGARVLPSCDVRHGARPHQPYLWLAPEPLERGRMRTDSGMVLAGDPTARPAREGGTVSWSDEELLDVGGVTLDGRLGVPERGDGRFLLVGLPDERAVAAVERLVGVSP</sequence>
<keyword evidence="1" id="KW-0812">Transmembrane</keyword>
<gene>
    <name evidence="2" type="ORF">G9H71_04665</name>
</gene>
<keyword evidence="3" id="KW-1185">Reference proteome</keyword>
<protein>
    <submittedName>
        <fullName evidence="2">Uncharacterized protein</fullName>
    </submittedName>
</protein>
<keyword evidence="1" id="KW-0472">Membrane</keyword>
<accession>A0ABX0GTS9</accession>